<feature type="compositionally biased region" description="Basic and acidic residues" evidence="2">
    <location>
        <begin position="307"/>
        <end position="316"/>
    </location>
</feature>
<evidence type="ECO:0000313" key="3">
    <source>
        <dbReference type="EMBL" id="PHJ18938.1"/>
    </source>
</evidence>
<name>A0A2C6KQT0_9APIC</name>
<proteinExistence type="predicted"/>
<dbReference type="VEuPathDB" id="ToxoDB:CSUI_007233"/>
<dbReference type="EMBL" id="MIGC01003761">
    <property type="protein sequence ID" value="PHJ18938.1"/>
    <property type="molecule type" value="Genomic_DNA"/>
</dbReference>
<dbReference type="Proteomes" id="UP000221165">
    <property type="component" value="Unassembled WGS sequence"/>
</dbReference>
<accession>A0A2C6KQT0</accession>
<keyword evidence="1" id="KW-0175">Coiled coil</keyword>
<keyword evidence="4" id="KW-1185">Reference proteome</keyword>
<protein>
    <submittedName>
        <fullName evidence="3">Uncharacterized protein</fullName>
    </submittedName>
</protein>
<evidence type="ECO:0000256" key="2">
    <source>
        <dbReference type="SAM" id="MobiDB-lite"/>
    </source>
</evidence>
<feature type="non-terminal residue" evidence="3">
    <location>
        <position position="316"/>
    </location>
</feature>
<organism evidence="3 4">
    <name type="scientific">Cystoisospora suis</name>
    <dbReference type="NCBI Taxonomy" id="483139"/>
    <lineage>
        <taxon>Eukaryota</taxon>
        <taxon>Sar</taxon>
        <taxon>Alveolata</taxon>
        <taxon>Apicomplexa</taxon>
        <taxon>Conoidasida</taxon>
        <taxon>Coccidia</taxon>
        <taxon>Eucoccidiorida</taxon>
        <taxon>Eimeriorina</taxon>
        <taxon>Sarcocystidae</taxon>
        <taxon>Cystoisospora</taxon>
    </lineage>
</organism>
<feature type="region of interest" description="Disordered" evidence="2">
    <location>
        <begin position="281"/>
        <end position="316"/>
    </location>
</feature>
<evidence type="ECO:0000313" key="4">
    <source>
        <dbReference type="Proteomes" id="UP000221165"/>
    </source>
</evidence>
<comment type="caution">
    <text evidence="3">The sequence shown here is derived from an EMBL/GenBank/DDBJ whole genome shotgun (WGS) entry which is preliminary data.</text>
</comment>
<reference evidence="3 4" key="1">
    <citation type="journal article" date="2017" name="Int. J. Parasitol.">
        <title>The genome of the protozoan parasite Cystoisospora suis and a reverse vaccinology approach to identify vaccine candidates.</title>
        <authorList>
            <person name="Palmieri N."/>
            <person name="Shrestha A."/>
            <person name="Ruttkowski B."/>
            <person name="Beck T."/>
            <person name="Vogl C."/>
            <person name="Tomley F."/>
            <person name="Blake D.P."/>
            <person name="Joachim A."/>
        </authorList>
    </citation>
    <scope>NUCLEOTIDE SEQUENCE [LARGE SCALE GENOMIC DNA]</scope>
    <source>
        <strain evidence="3 4">Wien I</strain>
    </source>
</reference>
<dbReference type="RefSeq" id="XP_067920640.1">
    <property type="nucleotide sequence ID" value="XM_068067383.1"/>
</dbReference>
<dbReference type="AlphaFoldDB" id="A0A2C6KQT0"/>
<sequence>MSRFLETLAKGIADISYAEEISRIKKKSRLQILQSLDEDRHWLLHEIKRIKLLSGQEEGEGQEGTVIRLRRRQKQQEEEEIQNLITEYTNTRELVKGVLNRQEEKEVKDVNEKHAKLLDLQQSVIHQLNQKSLQYHGDAIHIKDQQRQDMTACKETFHLIENRMVDKLWKLLVGEDTYLSPLLVLPPFPSSSPSPAVSEHDQIRDWLQAVSQARKKKESPEEQIKSFQRTAERKVTLLNTLRANVSQASVLIRLSKLLSVSPSDEDLHLLFYKDFFNTQSREQSEKDSSSSPLLIIFDGGEEEEKEEDSHKEPSDR</sequence>
<dbReference type="GeneID" id="94430594"/>
<gene>
    <name evidence="3" type="ORF">CSUI_007233</name>
</gene>
<evidence type="ECO:0000256" key="1">
    <source>
        <dbReference type="SAM" id="Coils"/>
    </source>
</evidence>
<feature type="coiled-coil region" evidence="1">
    <location>
        <begin position="67"/>
        <end position="120"/>
    </location>
</feature>